<protein>
    <submittedName>
        <fullName evidence="4">Protein kinase domain-containing protein</fullName>
    </submittedName>
</protein>
<dbReference type="InterPro" id="IPR015943">
    <property type="entry name" value="WD40/YVTN_repeat-like_dom_sf"/>
</dbReference>
<evidence type="ECO:0000313" key="5">
    <source>
        <dbReference type="Proteomes" id="UP000605970"/>
    </source>
</evidence>
<dbReference type="InterPro" id="IPR020635">
    <property type="entry name" value="Tyr_kinase_cat_dom"/>
</dbReference>
<dbReference type="SUPFAM" id="SSF56112">
    <property type="entry name" value="Protein kinase-like (PK-like)"/>
    <property type="match status" value="2"/>
</dbReference>
<dbReference type="SMART" id="SM00587">
    <property type="entry name" value="CHK"/>
    <property type="match status" value="1"/>
</dbReference>
<dbReference type="SMART" id="SM00219">
    <property type="entry name" value="TyrKc"/>
    <property type="match status" value="1"/>
</dbReference>
<name>A0A8S9ZMI9_9BILA</name>
<dbReference type="InterPro" id="IPR011009">
    <property type="entry name" value="Kinase-like_dom_sf"/>
</dbReference>
<dbReference type="PRINTS" id="PR00109">
    <property type="entry name" value="TYRKINASE"/>
</dbReference>
<evidence type="ECO:0000313" key="4">
    <source>
        <dbReference type="EMBL" id="KAF7634473.1"/>
    </source>
</evidence>
<dbReference type="Pfam" id="PF07714">
    <property type="entry name" value="PK_Tyr_Ser-Thr"/>
    <property type="match status" value="1"/>
</dbReference>
<dbReference type="InterPro" id="IPR052961">
    <property type="entry name" value="Oxido-Kinase-like_Enzymes"/>
</dbReference>
<reference evidence="4" key="1">
    <citation type="journal article" date="2020" name="Ecol. Evol.">
        <title>Genome structure and content of the rice root-knot nematode (Meloidogyne graminicola).</title>
        <authorList>
            <person name="Phan N.T."/>
            <person name="Danchin E.G.J."/>
            <person name="Klopp C."/>
            <person name="Perfus-Barbeoch L."/>
            <person name="Kozlowski D.K."/>
            <person name="Koutsovoulos G.D."/>
            <person name="Lopez-Roques C."/>
            <person name="Bouchez O."/>
            <person name="Zahm M."/>
            <person name="Besnard G."/>
            <person name="Bellafiore S."/>
        </authorList>
    </citation>
    <scope>NUCLEOTIDE SEQUENCE</scope>
    <source>
        <strain evidence="4">VN-18</strain>
    </source>
</reference>
<keyword evidence="4" id="KW-0808">Transferase</keyword>
<dbReference type="EMBL" id="JABEBT010000057">
    <property type="protein sequence ID" value="KAF7634473.1"/>
    <property type="molecule type" value="Genomic_DNA"/>
</dbReference>
<feature type="domain" description="Tyrosine-protein kinase catalytic" evidence="2">
    <location>
        <begin position="967"/>
        <end position="1147"/>
    </location>
</feature>
<dbReference type="Pfam" id="PF07914">
    <property type="entry name" value="DUF1679"/>
    <property type="match status" value="1"/>
</dbReference>
<dbReference type="Gene3D" id="3.90.1200.10">
    <property type="match status" value="1"/>
</dbReference>
<keyword evidence="1" id="KW-0812">Transmembrane</keyword>
<dbReference type="Gene3D" id="2.130.10.10">
    <property type="entry name" value="YVTN repeat-like/Quinoprotein amine dehydrogenase"/>
    <property type="match status" value="1"/>
</dbReference>
<feature type="domain" description="CHK kinase-like" evidence="3">
    <location>
        <begin position="166"/>
        <end position="349"/>
    </location>
</feature>
<dbReference type="GO" id="GO:0004713">
    <property type="term" value="F:protein tyrosine kinase activity"/>
    <property type="evidence" value="ECO:0007669"/>
    <property type="project" value="InterPro"/>
</dbReference>
<sequence length="1202" mass="137458">MVIILKSQKYQKDQKNIIINDFTVQFVLKKIFASEQMEKQQEILDNLESFEAKDITNGNAFMSNIIRLSFQWKSSKNFLNLPDSIIMKVPSPQYDNIGSNEKEMSETADFLIIAHDVTLFYKNKINLLIKHETRFYEHFPSLEPKAKLPKYYYGAAYHPTHKEGLILMEDLSSIATSIPVLPGFNEPQLFALLEEVAKIHSASWRFPQWQQLIGTLPIRQGFLDEMIKNAYKLIELDPTIFKPLINGLSPSFTMSSCEKSNYSDSKFGFPACLVHADLWTPNVLWEKDAQGQPTNKLCAIIDWQTVHSGNPCEDICRILSLNTSGTYRRQNTERLLTFYSKKVDEFTGGNPPFTFSQLKEAYKNSMPYSSLYLCFGTIFYHEMDSIIGIDINKRKFNQKELLERCQMFLEDTLLSQFLHLNDYLQLLRTNFFICSEIMIIILTLNFFFNETLQLKLFIASDESITELKILAEQQILLICFTSFCRFCQLPSNSLSINAESQCSKRRFPSANSLRTVFSPNGRLFIRSIYSSNNASISAVNSEPSEILVAKDYSDIHEHRVVASFYSGGFIYFVGSATRADLPLQLEAQISQYRSDIRITRICQNDTSQLDDGKALESRMELALSCDGLGNSFHNNAPQKAIAATITSDGNSLLIIIEREESEHKTRNFVCRFSIKTLENAFNNLWDTCQNVESTKWQLKQCEEVMNDPQCFMFSWELDERLPLCRRFAQGGLGNCQVNSTKSLIYRAGWLENFNYTLGNLITELIVEKEEKIVVIEEVEKAILLGYENGRIQRVSYTQNSDNKTIATILWNITLENKKLSPFGMVLDGNNLLYADKKKVKLLPLNCHSMYTQCEDIVKDPLNCVWCAFPNETGRTIAFEQITELCQGGFALYTCPPSIIEVVREEGGTFTIWGKRLKPLLNLTISFCGKVCELDKQSDDTIRCKMNAPFGHCKTLILAGTFGSFTNFSIIHDLSKQNKQISDGKIHPSYVMRAILVILAVVLISIALVVIYCSLYPKYAKRLIDLAFFRNSNNRVMNEGNDASPIVMLADGSQLDLTTFECIGEGYFSKFSEKTDVWAFAVLIWEIFAREREPYGKMKSIEVKKFLEAGERLERVRHCPEQLYDLMLICWDGDQTRRPNFGQLYLQIKGIFEELMERDSGSLNCQYESLNDSEYEMPINAIRNSGLSSTSTVRVVEEDSLAV</sequence>
<organism evidence="4 5">
    <name type="scientific">Meloidogyne graminicola</name>
    <dbReference type="NCBI Taxonomy" id="189291"/>
    <lineage>
        <taxon>Eukaryota</taxon>
        <taxon>Metazoa</taxon>
        <taxon>Ecdysozoa</taxon>
        <taxon>Nematoda</taxon>
        <taxon>Chromadorea</taxon>
        <taxon>Rhabditida</taxon>
        <taxon>Tylenchina</taxon>
        <taxon>Tylenchomorpha</taxon>
        <taxon>Tylenchoidea</taxon>
        <taxon>Meloidogynidae</taxon>
        <taxon>Meloidogyninae</taxon>
        <taxon>Meloidogyne</taxon>
    </lineage>
</organism>
<keyword evidence="5" id="KW-1185">Reference proteome</keyword>
<evidence type="ECO:0000259" key="3">
    <source>
        <dbReference type="SMART" id="SM00587"/>
    </source>
</evidence>
<dbReference type="InterPro" id="IPR036352">
    <property type="entry name" value="Semap_dom_sf"/>
</dbReference>
<evidence type="ECO:0000256" key="1">
    <source>
        <dbReference type="SAM" id="Phobius"/>
    </source>
</evidence>
<keyword evidence="1" id="KW-1133">Transmembrane helix</keyword>
<dbReference type="PANTHER" id="PTHR23020:SF41">
    <property type="entry name" value="AMINOGLYCOSIDE PHOSPHOTRANSFERASE DOMAIN-CONTAINING PROTEIN"/>
    <property type="match status" value="1"/>
</dbReference>
<comment type="caution">
    <text evidence="4">The sequence shown here is derived from an EMBL/GenBank/DDBJ whole genome shotgun (WGS) entry which is preliminary data.</text>
</comment>
<feature type="transmembrane region" description="Helical" evidence="1">
    <location>
        <begin position="989"/>
        <end position="1012"/>
    </location>
</feature>
<keyword evidence="1" id="KW-0472">Membrane</keyword>
<proteinExistence type="predicted"/>
<dbReference type="OrthoDB" id="5914377at2759"/>
<dbReference type="InterPro" id="IPR001245">
    <property type="entry name" value="Ser-Thr/Tyr_kinase_cat_dom"/>
</dbReference>
<dbReference type="InterPro" id="IPR012877">
    <property type="entry name" value="Dhs-27"/>
</dbReference>
<evidence type="ECO:0000259" key="2">
    <source>
        <dbReference type="SMART" id="SM00219"/>
    </source>
</evidence>
<dbReference type="Gene3D" id="1.10.510.10">
    <property type="entry name" value="Transferase(Phosphotransferase) domain 1"/>
    <property type="match status" value="1"/>
</dbReference>
<dbReference type="SUPFAM" id="SSF101912">
    <property type="entry name" value="Sema domain"/>
    <property type="match status" value="1"/>
</dbReference>
<dbReference type="AlphaFoldDB" id="A0A8S9ZMI9"/>
<dbReference type="PANTHER" id="PTHR23020">
    <property type="entry name" value="UNCHARACTERIZED NUCLEAR HORMONE RECEPTOR-RELATED"/>
    <property type="match status" value="1"/>
</dbReference>
<keyword evidence="4" id="KW-0418">Kinase</keyword>
<gene>
    <name evidence="4" type="ORF">Mgra_00006142</name>
</gene>
<dbReference type="InterPro" id="IPR015897">
    <property type="entry name" value="CHK_kinase-like"/>
</dbReference>
<accession>A0A8S9ZMI9</accession>
<dbReference type="Proteomes" id="UP000605970">
    <property type="component" value="Unassembled WGS sequence"/>
</dbReference>